<evidence type="ECO:0000256" key="1">
    <source>
        <dbReference type="SAM" id="MobiDB-lite"/>
    </source>
</evidence>
<reference evidence="3" key="2">
    <citation type="journal article" date="2024" name="Plant">
        <title>Genomic evolution and insights into agronomic trait innovations of Sesamum species.</title>
        <authorList>
            <person name="Miao H."/>
            <person name="Wang L."/>
            <person name="Qu L."/>
            <person name="Liu H."/>
            <person name="Sun Y."/>
            <person name="Le M."/>
            <person name="Wang Q."/>
            <person name="Wei S."/>
            <person name="Zheng Y."/>
            <person name="Lin W."/>
            <person name="Duan Y."/>
            <person name="Cao H."/>
            <person name="Xiong S."/>
            <person name="Wang X."/>
            <person name="Wei L."/>
            <person name="Li C."/>
            <person name="Ma Q."/>
            <person name="Ju M."/>
            <person name="Zhao R."/>
            <person name="Li G."/>
            <person name="Mu C."/>
            <person name="Tian Q."/>
            <person name="Mei H."/>
            <person name="Zhang T."/>
            <person name="Gao T."/>
            <person name="Zhang H."/>
        </authorList>
    </citation>
    <scope>NUCLEOTIDE SEQUENCE</scope>
    <source>
        <strain evidence="3">KEN8</strain>
    </source>
</reference>
<dbReference type="AlphaFoldDB" id="A0AAW2NFX5"/>
<gene>
    <name evidence="3" type="ORF">Scaly_1936100</name>
</gene>
<dbReference type="InterPro" id="IPR012337">
    <property type="entry name" value="RNaseH-like_sf"/>
</dbReference>
<organism evidence="3">
    <name type="scientific">Sesamum calycinum</name>
    <dbReference type="NCBI Taxonomy" id="2727403"/>
    <lineage>
        <taxon>Eukaryota</taxon>
        <taxon>Viridiplantae</taxon>
        <taxon>Streptophyta</taxon>
        <taxon>Embryophyta</taxon>
        <taxon>Tracheophyta</taxon>
        <taxon>Spermatophyta</taxon>
        <taxon>Magnoliopsida</taxon>
        <taxon>eudicotyledons</taxon>
        <taxon>Gunneridae</taxon>
        <taxon>Pentapetalae</taxon>
        <taxon>asterids</taxon>
        <taxon>lamiids</taxon>
        <taxon>Lamiales</taxon>
        <taxon>Pedaliaceae</taxon>
        <taxon>Sesamum</taxon>
    </lineage>
</organism>
<sequence>MTVHGVELDLLHSLVVLGQWCPPHECRELGTWSAFSMSGKIEMENDYSLSEDSSSVGPKNSKKSDSKSRNEEFDQYVFREKKPITIRLYFGETLVDRNQFLDLNVLDYWRGSSARYPELALMARDVLSIPIATVAFESAFSHGGRIIGKFCSSILPTNAEAILCGRDWLECPSL</sequence>
<dbReference type="GO" id="GO:0046983">
    <property type="term" value="F:protein dimerization activity"/>
    <property type="evidence" value="ECO:0007669"/>
    <property type="project" value="InterPro"/>
</dbReference>
<evidence type="ECO:0000313" key="3">
    <source>
        <dbReference type="EMBL" id="KAL0342735.1"/>
    </source>
</evidence>
<feature type="compositionally biased region" description="Polar residues" evidence="1">
    <location>
        <begin position="48"/>
        <end position="58"/>
    </location>
</feature>
<dbReference type="InterPro" id="IPR008906">
    <property type="entry name" value="HATC_C_dom"/>
</dbReference>
<dbReference type="PANTHER" id="PTHR23272">
    <property type="entry name" value="BED FINGER-RELATED"/>
    <property type="match status" value="1"/>
</dbReference>
<dbReference type="EMBL" id="JACGWM010000011">
    <property type="protein sequence ID" value="KAL0342735.1"/>
    <property type="molecule type" value="Genomic_DNA"/>
</dbReference>
<dbReference type="SUPFAM" id="SSF53098">
    <property type="entry name" value="Ribonuclease H-like"/>
    <property type="match status" value="1"/>
</dbReference>
<name>A0AAW2NFX5_9LAMI</name>
<evidence type="ECO:0000259" key="2">
    <source>
        <dbReference type="Pfam" id="PF05699"/>
    </source>
</evidence>
<feature type="region of interest" description="Disordered" evidence="1">
    <location>
        <begin position="48"/>
        <end position="68"/>
    </location>
</feature>
<reference evidence="3" key="1">
    <citation type="submission" date="2020-06" db="EMBL/GenBank/DDBJ databases">
        <authorList>
            <person name="Li T."/>
            <person name="Hu X."/>
            <person name="Zhang T."/>
            <person name="Song X."/>
            <person name="Zhang H."/>
            <person name="Dai N."/>
            <person name="Sheng W."/>
            <person name="Hou X."/>
            <person name="Wei L."/>
        </authorList>
    </citation>
    <scope>NUCLEOTIDE SEQUENCE</scope>
    <source>
        <strain evidence="3">KEN8</strain>
        <tissue evidence="3">Leaf</tissue>
    </source>
</reference>
<proteinExistence type="predicted"/>
<dbReference type="PANTHER" id="PTHR23272:SF166">
    <property type="entry name" value="ZINC FINGER BED DOMAIN-CONTAINING PROTEIN RICESLEEPER 2-LIKE ISOFORM X1"/>
    <property type="match status" value="1"/>
</dbReference>
<dbReference type="Pfam" id="PF05699">
    <property type="entry name" value="Dimer_Tnp_hAT"/>
    <property type="match status" value="1"/>
</dbReference>
<comment type="caution">
    <text evidence="3">The sequence shown here is derived from an EMBL/GenBank/DDBJ whole genome shotgun (WGS) entry which is preliminary data.</text>
</comment>
<accession>A0AAW2NFX5</accession>
<feature type="domain" description="HAT C-terminal dimerisation" evidence="2">
    <location>
        <begin position="87"/>
        <end position="169"/>
    </location>
</feature>
<protein>
    <submittedName>
        <fullName evidence="3">AC transposase</fullName>
    </submittedName>
</protein>